<keyword evidence="1" id="KW-0472">Membrane</keyword>
<dbReference type="EMBL" id="JAESWA010000022">
    <property type="protein sequence ID" value="MBL4931842.1"/>
    <property type="molecule type" value="Genomic_DNA"/>
</dbReference>
<dbReference type="Proteomes" id="UP000623681">
    <property type="component" value="Unassembled WGS sequence"/>
</dbReference>
<evidence type="ECO:0000256" key="1">
    <source>
        <dbReference type="SAM" id="Phobius"/>
    </source>
</evidence>
<reference evidence="2" key="1">
    <citation type="submission" date="2021-01" db="EMBL/GenBank/DDBJ databases">
        <title>Genome public.</title>
        <authorList>
            <person name="Liu C."/>
            <person name="Sun Q."/>
        </authorList>
    </citation>
    <scope>NUCLEOTIDE SEQUENCE</scope>
    <source>
        <strain evidence="2">YIM B02565</strain>
    </source>
</reference>
<protein>
    <submittedName>
        <fullName evidence="2">DUF2812 domain-containing protein</fullName>
    </submittedName>
</protein>
<comment type="caution">
    <text evidence="2">The sequence shown here is derived from an EMBL/GenBank/DDBJ whole genome shotgun (WGS) entry which is preliminary data.</text>
</comment>
<proteinExistence type="predicted"/>
<dbReference type="AlphaFoldDB" id="A0A937K3P6"/>
<keyword evidence="1" id="KW-0812">Transmembrane</keyword>
<feature type="transmembrane region" description="Helical" evidence="1">
    <location>
        <begin position="146"/>
        <end position="171"/>
    </location>
</feature>
<sequence>MRTTKKVFKLFYIFDLEKEENWLREMANKGWFFEKVNYLGVYTFIKGPCTDTIYKIDFNKNIGDIEEYYDLFRESGWEFIYKIRFFKYFRYGGDASSYRNTPDIYNEPTEHIAFLRKWLIIFLIVYGLQFVSLFNLSFLQNTSLRAISLILITILLLSFILVRFINSYIILKRKLKRSKGIEYYSKNDLRKVYSSVSLLIAPILICVIWASTLTNIYTVGGSDKAIKAKILKYDRTSLYPMKNIDYITSHDFGSYRVYLYGSNERIGIIAIEKVFLNRYKVVTNFSGELPLKQFIATDYLKLGESKYTVIYGKDESNEIYKAVITYEDGTSDEIMRDNFIGKDNSFMIIQKQDNKMKQIKLYNEDNADITDKYFKYGQ</sequence>
<feature type="transmembrane region" description="Helical" evidence="1">
    <location>
        <begin position="118"/>
        <end position="140"/>
    </location>
</feature>
<organism evidence="2 3">
    <name type="scientific">Clostridium paridis</name>
    <dbReference type="NCBI Taxonomy" id="2803863"/>
    <lineage>
        <taxon>Bacteria</taxon>
        <taxon>Bacillati</taxon>
        <taxon>Bacillota</taxon>
        <taxon>Clostridia</taxon>
        <taxon>Eubacteriales</taxon>
        <taxon>Clostridiaceae</taxon>
        <taxon>Clostridium</taxon>
    </lineage>
</organism>
<gene>
    <name evidence="2" type="ORF">JK634_08500</name>
</gene>
<evidence type="ECO:0000313" key="2">
    <source>
        <dbReference type="EMBL" id="MBL4931842.1"/>
    </source>
</evidence>
<dbReference type="Pfam" id="PF11193">
    <property type="entry name" value="DUF2812"/>
    <property type="match status" value="1"/>
</dbReference>
<evidence type="ECO:0000313" key="3">
    <source>
        <dbReference type="Proteomes" id="UP000623681"/>
    </source>
</evidence>
<keyword evidence="3" id="KW-1185">Reference proteome</keyword>
<keyword evidence="1" id="KW-1133">Transmembrane helix</keyword>
<accession>A0A937K3P6</accession>
<dbReference type="RefSeq" id="WP_202767227.1">
    <property type="nucleotide sequence ID" value="NZ_JAESWA010000022.1"/>
</dbReference>
<name>A0A937K3P6_9CLOT</name>
<dbReference type="InterPro" id="IPR021359">
    <property type="entry name" value="DUF2812"/>
</dbReference>
<feature type="transmembrane region" description="Helical" evidence="1">
    <location>
        <begin position="192"/>
        <end position="210"/>
    </location>
</feature>